<gene>
    <name evidence="3" type="ORF">C450_18989</name>
</gene>
<reference evidence="3 4" key="1">
    <citation type="journal article" date="2014" name="PLoS Genet.">
        <title>Phylogenetically driven sequencing of extremely halophilic archaea reveals strategies for static and dynamic osmo-response.</title>
        <authorList>
            <person name="Becker E.A."/>
            <person name="Seitzer P.M."/>
            <person name="Tritt A."/>
            <person name="Larsen D."/>
            <person name="Krusor M."/>
            <person name="Yao A.I."/>
            <person name="Wu D."/>
            <person name="Madern D."/>
            <person name="Eisen J.A."/>
            <person name="Darling A.E."/>
            <person name="Facciotti M.T."/>
        </authorList>
    </citation>
    <scope>NUCLEOTIDE SEQUENCE [LARGE SCALE GENOMIC DNA]</scope>
    <source>
        <strain evidence="3 4">DSM 8989</strain>
    </source>
</reference>
<evidence type="ECO:0000313" key="4">
    <source>
        <dbReference type="Proteomes" id="UP000011625"/>
    </source>
</evidence>
<dbReference type="PATRIC" id="fig|1227456.3.peg.3860"/>
<dbReference type="EMBL" id="AOME01000087">
    <property type="protein sequence ID" value="EMA48653.1"/>
    <property type="molecule type" value="Genomic_DNA"/>
</dbReference>
<dbReference type="Proteomes" id="UP000011625">
    <property type="component" value="Unassembled WGS sequence"/>
</dbReference>
<dbReference type="Pfam" id="PF10006">
    <property type="entry name" value="DUF2249"/>
    <property type="match status" value="1"/>
</dbReference>
<keyword evidence="4" id="KW-1185">Reference proteome</keyword>
<dbReference type="InterPro" id="IPR036868">
    <property type="entry name" value="TusA-like_sf"/>
</dbReference>
<dbReference type="SUPFAM" id="SSF64307">
    <property type="entry name" value="SirA-like"/>
    <property type="match status" value="1"/>
</dbReference>
<name>M0MTI4_9EURY</name>
<evidence type="ECO:0000259" key="2">
    <source>
        <dbReference type="Pfam" id="PF10006"/>
    </source>
</evidence>
<dbReference type="OrthoDB" id="103554at2157"/>
<dbReference type="RefSeq" id="WP_005046175.1">
    <property type="nucleotide sequence ID" value="NZ_AOME01000087.1"/>
</dbReference>
<dbReference type="STRING" id="1227456.C450_18989"/>
<protein>
    <recommendedName>
        <fullName evidence="2">DUF2249 domain-containing protein</fullName>
    </recommendedName>
</protein>
<evidence type="ECO:0000313" key="3">
    <source>
        <dbReference type="EMBL" id="EMA48653.1"/>
    </source>
</evidence>
<dbReference type="AlphaFoldDB" id="M0MTI4"/>
<feature type="region of interest" description="Disordered" evidence="1">
    <location>
        <begin position="1"/>
        <end position="32"/>
    </location>
</feature>
<sequence>MPAVEEYVMDTEAPSDRARETMDARELPPPQPLQNTLERLVELDDETVLVQLNDRAPQHLYPKLTDRGYEYETIETELGVVTVIWNPDPQRD</sequence>
<feature type="domain" description="DUF2249" evidence="2">
    <location>
        <begin position="21"/>
        <end position="82"/>
    </location>
</feature>
<comment type="caution">
    <text evidence="3">The sequence shown here is derived from an EMBL/GenBank/DDBJ whole genome shotgun (WGS) entry which is preliminary data.</text>
</comment>
<accession>M0MTI4</accession>
<dbReference type="InterPro" id="IPR018720">
    <property type="entry name" value="DUF2249"/>
</dbReference>
<feature type="compositionally biased region" description="Basic and acidic residues" evidence="1">
    <location>
        <begin position="14"/>
        <end position="26"/>
    </location>
</feature>
<organism evidence="3 4">
    <name type="scientific">Halococcus salifodinae DSM 8989</name>
    <dbReference type="NCBI Taxonomy" id="1227456"/>
    <lineage>
        <taxon>Archaea</taxon>
        <taxon>Methanobacteriati</taxon>
        <taxon>Methanobacteriota</taxon>
        <taxon>Stenosarchaea group</taxon>
        <taxon>Halobacteria</taxon>
        <taxon>Halobacteriales</taxon>
        <taxon>Halococcaceae</taxon>
        <taxon>Halococcus</taxon>
    </lineage>
</organism>
<proteinExistence type="predicted"/>
<evidence type="ECO:0000256" key="1">
    <source>
        <dbReference type="SAM" id="MobiDB-lite"/>
    </source>
</evidence>